<dbReference type="AlphaFoldDB" id="A0A9D2B6C3"/>
<reference evidence="2" key="1">
    <citation type="journal article" date="2021" name="PeerJ">
        <title>Extensive microbial diversity within the chicken gut microbiome revealed by metagenomics and culture.</title>
        <authorList>
            <person name="Gilroy R."/>
            <person name="Ravi A."/>
            <person name="Getino M."/>
            <person name="Pursley I."/>
            <person name="Horton D.L."/>
            <person name="Alikhan N.F."/>
            <person name="Baker D."/>
            <person name="Gharbi K."/>
            <person name="Hall N."/>
            <person name="Watson M."/>
            <person name="Adriaenssens E.M."/>
            <person name="Foster-Nyarko E."/>
            <person name="Jarju S."/>
            <person name="Secka A."/>
            <person name="Antonio M."/>
            <person name="Oren A."/>
            <person name="Chaudhuri R.R."/>
            <person name="La Ragione R."/>
            <person name="Hildebrand F."/>
            <person name="Pallen M.J."/>
        </authorList>
    </citation>
    <scope>NUCLEOTIDE SEQUENCE</scope>
    <source>
        <strain evidence="2">CHK188-5543</strain>
    </source>
</reference>
<sequence>MDTADDGDAAGDNAGYAPAIRPQPDAFFPFREASGPGIRPPIRPPHPEKRKRSPL</sequence>
<feature type="compositionally biased region" description="Low complexity" evidence="1">
    <location>
        <begin position="10"/>
        <end position="19"/>
    </location>
</feature>
<evidence type="ECO:0000256" key="1">
    <source>
        <dbReference type="SAM" id="MobiDB-lite"/>
    </source>
</evidence>
<name>A0A9D2B6C3_9FIRM</name>
<feature type="region of interest" description="Disordered" evidence="1">
    <location>
        <begin position="1"/>
        <end position="55"/>
    </location>
</feature>
<proteinExistence type="predicted"/>
<gene>
    <name evidence="2" type="ORF">H9736_00200</name>
</gene>
<dbReference type="Proteomes" id="UP000886800">
    <property type="component" value="Unassembled WGS sequence"/>
</dbReference>
<organism evidence="2 3">
    <name type="scientific">Candidatus Anaerotruncus excrementipullorum</name>
    <dbReference type="NCBI Taxonomy" id="2838465"/>
    <lineage>
        <taxon>Bacteria</taxon>
        <taxon>Bacillati</taxon>
        <taxon>Bacillota</taxon>
        <taxon>Clostridia</taxon>
        <taxon>Eubacteriales</taxon>
        <taxon>Oscillospiraceae</taxon>
        <taxon>Anaerotruncus</taxon>
    </lineage>
</organism>
<evidence type="ECO:0000313" key="2">
    <source>
        <dbReference type="EMBL" id="HIX64646.1"/>
    </source>
</evidence>
<accession>A0A9D2B6C3</accession>
<protein>
    <submittedName>
        <fullName evidence="2">Uncharacterized protein</fullName>
    </submittedName>
</protein>
<evidence type="ECO:0000313" key="3">
    <source>
        <dbReference type="Proteomes" id="UP000886800"/>
    </source>
</evidence>
<comment type="caution">
    <text evidence="2">The sequence shown here is derived from an EMBL/GenBank/DDBJ whole genome shotgun (WGS) entry which is preliminary data.</text>
</comment>
<reference evidence="2" key="2">
    <citation type="submission" date="2021-04" db="EMBL/GenBank/DDBJ databases">
        <authorList>
            <person name="Gilroy R."/>
        </authorList>
    </citation>
    <scope>NUCLEOTIDE SEQUENCE</scope>
    <source>
        <strain evidence="2">CHK188-5543</strain>
    </source>
</reference>
<dbReference type="EMBL" id="DXES01000004">
    <property type="protein sequence ID" value="HIX64646.1"/>
    <property type="molecule type" value="Genomic_DNA"/>
</dbReference>